<sequence length="305" mass="34708">MSKLESISTVGDDLDDGLEYNVDFSSGEEINPDSELENDNDASDQESSKAKTESESNNGKKRKAKTSKLQEKKKVKMEMDIAQKKNLSKESSTDVIADFINNKISQKNPNLSTLELSELYFNKTDFRSTSEFNEEKRSLDNLSKFILGKFKNMLPSHDNKKNKKNKNKKTKKDDKSQDISNSDKPEVEERKFIAIVSMSALRACDIHRATREISGSSLKLINKNKLDVDLKLVKSTRSRILCCTPGRLLKVLNSEDLELHKDEIKIVIVDNSYLDQKQQNIWDIKETPEALSILTKEGGSKIYLY</sequence>
<dbReference type="InterPro" id="IPR032704">
    <property type="entry name" value="Cms1"/>
</dbReference>
<dbReference type="GO" id="GO:0030686">
    <property type="term" value="C:90S preribosome"/>
    <property type="evidence" value="ECO:0007669"/>
    <property type="project" value="TreeGrafter"/>
</dbReference>
<feature type="region of interest" description="Disordered" evidence="1">
    <location>
        <begin position="153"/>
        <end position="185"/>
    </location>
</feature>
<accession>A0A0V1PUR5</accession>
<dbReference type="Proteomes" id="UP000054251">
    <property type="component" value="Unassembled WGS sequence"/>
</dbReference>
<dbReference type="Pfam" id="PF14617">
    <property type="entry name" value="CMS1"/>
    <property type="match status" value="1"/>
</dbReference>
<evidence type="ECO:0000313" key="2">
    <source>
        <dbReference type="EMBL" id="KRZ99978.1"/>
    </source>
</evidence>
<dbReference type="RefSeq" id="XP_015466081.1">
    <property type="nucleotide sequence ID" value="XM_015613103.1"/>
</dbReference>
<feature type="compositionally biased region" description="Basic and acidic residues" evidence="1">
    <location>
        <begin position="171"/>
        <end position="185"/>
    </location>
</feature>
<evidence type="ECO:0000256" key="1">
    <source>
        <dbReference type="SAM" id="MobiDB-lite"/>
    </source>
</evidence>
<dbReference type="AlphaFoldDB" id="A0A0V1PUR5"/>
<comment type="caution">
    <text evidence="2">The sequence shown here is derived from an EMBL/GenBank/DDBJ whole genome shotgun (WGS) entry which is preliminary data.</text>
</comment>
<organism evidence="2 3">
    <name type="scientific">Debaryomyces fabryi</name>
    <dbReference type="NCBI Taxonomy" id="58627"/>
    <lineage>
        <taxon>Eukaryota</taxon>
        <taxon>Fungi</taxon>
        <taxon>Dikarya</taxon>
        <taxon>Ascomycota</taxon>
        <taxon>Saccharomycotina</taxon>
        <taxon>Pichiomycetes</taxon>
        <taxon>Debaryomycetaceae</taxon>
        <taxon>Debaryomyces</taxon>
    </lineage>
</organism>
<dbReference type="OrthoDB" id="1929311at2759"/>
<dbReference type="GeneID" id="26841283"/>
<dbReference type="PANTHER" id="PTHR24030">
    <property type="entry name" value="PROTEIN CMSS1"/>
    <property type="match status" value="1"/>
</dbReference>
<name>A0A0V1PUR5_9ASCO</name>
<evidence type="ECO:0000313" key="3">
    <source>
        <dbReference type="Proteomes" id="UP000054251"/>
    </source>
</evidence>
<feature type="region of interest" description="Disordered" evidence="1">
    <location>
        <begin position="1"/>
        <end position="76"/>
    </location>
</feature>
<proteinExistence type="predicted"/>
<feature type="compositionally biased region" description="Basic residues" evidence="1">
    <location>
        <begin position="160"/>
        <end position="170"/>
    </location>
</feature>
<evidence type="ECO:0008006" key="4">
    <source>
        <dbReference type="Google" id="ProtNLM"/>
    </source>
</evidence>
<reference evidence="2 3" key="1">
    <citation type="submission" date="2015-11" db="EMBL/GenBank/DDBJ databases">
        <title>The genome of Debaryomyces fabryi.</title>
        <authorList>
            <person name="Tafer H."/>
            <person name="Lopandic K."/>
        </authorList>
    </citation>
    <scope>NUCLEOTIDE SEQUENCE [LARGE SCALE GENOMIC DNA]</scope>
    <source>
        <strain evidence="2 3">CBS 789</strain>
    </source>
</reference>
<keyword evidence="3" id="KW-1185">Reference proteome</keyword>
<gene>
    <name evidence="2" type="ORF">AC631_04274</name>
</gene>
<dbReference type="PANTHER" id="PTHR24030:SF0">
    <property type="entry name" value="PROTEIN CMSS1"/>
    <property type="match status" value="1"/>
</dbReference>
<protein>
    <recommendedName>
        <fullName evidence="4">Protein CMS1</fullName>
    </recommendedName>
</protein>
<dbReference type="EMBL" id="LMYN01000110">
    <property type="protein sequence ID" value="KRZ99978.1"/>
    <property type="molecule type" value="Genomic_DNA"/>
</dbReference>
<dbReference type="GO" id="GO:0005634">
    <property type="term" value="C:nucleus"/>
    <property type="evidence" value="ECO:0007669"/>
    <property type="project" value="TreeGrafter"/>
</dbReference>
<feature type="compositionally biased region" description="Acidic residues" evidence="1">
    <location>
        <begin position="30"/>
        <end position="44"/>
    </location>
</feature>